<evidence type="ECO:0000256" key="3">
    <source>
        <dbReference type="ARBA" id="ARBA00022448"/>
    </source>
</evidence>
<feature type="transmembrane region" description="Helical" evidence="16">
    <location>
        <begin position="83"/>
        <end position="103"/>
    </location>
</feature>
<evidence type="ECO:0000259" key="17">
    <source>
        <dbReference type="Pfam" id="PF00122"/>
    </source>
</evidence>
<evidence type="ECO:0000313" key="18">
    <source>
        <dbReference type="EMBL" id="MDR7664927.1"/>
    </source>
</evidence>
<feature type="region of interest" description="Disordered" evidence="15">
    <location>
        <begin position="1"/>
        <end position="71"/>
    </location>
</feature>
<keyword evidence="11" id="KW-1278">Translocase</keyword>
<feature type="transmembrane region" description="Helical" evidence="16">
    <location>
        <begin position="664"/>
        <end position="685"/>
    </location>
</feature>
<dbReference type="SUPFAM" id="SSF56784">
    <property type="entry name" value="HAD-like"/>
    <property type="match status" value="1"/>
</dbReference>
<accession>A0ABU2CYW1</accession>
<dbReference type="SFLD" id="SFLDG00002">
    <property type="entry name" value="C1.7:_P-type_atpase_like"/>
    <property type="match status" value="1"/>
</dbReference>
<reference evidence="19" key="1">
    <citation type="submission" date="2023-07" db="EMBL/GenBank/DDBJ databases">
        <title>Whole-genome sequencing of a new Methanosarcina sp. Z-7115.</title>
        <authorList>
            <person name="Zhilina T.N."/>
            <person name="Merkel A.Y."/>
        </authorList>
    </citation>
    <scope>NUCLEOTIDE SEQUENCE [LARGE SCALE GENOMIC DNA]</scope>
    <source>
        <strain evidence="19">Z-7115</strain>
    </source>
</reference>
<evidence type="ECO:0000256" key="13">
    <source>
        <dbReference type="ARBA" id="ARBA00023065"/>
    </source>
</evidence>
<evidence type="ECO:0000256" key="9">
    <source>
        <dbReference type="ARBA" id="ARBA00022840"/>
    </source>
</evidence>
<gene>
    <name evidence="18" type="ORF">RG963_03815</name>
</gene>
<dbReference type="EMBL" id="JAVKPK010000010">
    <property type="protein sequence ID" value="MDR7664927.1"/>
    <property type="molecule type" value="Genomic_DNA"/>
</dbReference>
<feature type="transmembrane region" description="Helical" evidence="16">
    <location>
        <begin position="173"/>
        <end position="191"/>
    </location>
</feature>
<dbReference type="InterPro" id="IPR023299">
    <property type="entry name" value="ATPase_P-typ_cyto_dom_N"/>
</dbReference>
<evidence type="ECO:0000256" key="11">
    <source>
        <dbReference type="ARBA" id="ARBA00022967"/>
    </source>
</evidence>
<dbReference type="InterPro" id="IPR001757">
    <property type="entry name" value="P_typ_ATPase"/>
</dbReference>
<dbReference type="InterPro" id="IPR044492">
    <property type="entry name" value="P_typ_ATPase_HD_dom"/>
</dbReference>
<dbReference type="SFLD" id="SFLDS00003">
    <property type="entry name" value="Haloacid_Dehalogenase"/>
    <property type="match status" value="1"/>
</dbReference>
<evidence type="ECO:0000256" key="15">
    <source>
        <dbReference type="SAM" id="MobiDB-lite"/>
    </source>
</evidence>
<dbReference type="NCBIfam" id="TIGR01525">
    <property type="entry name" value="ATPase-IB_hvy"/>
    <property type="match status" value="1"/>
</dbReference>
<keyword evidence="7" id="KW-0479">Metal-binding</keyword>
<name>A0ABU2CYW1_9EURY</name>
<evidence type="ECO:0000256" key="8">
    <source>
        <dbReference type="ARBA" id="ARBA00022741"/>
    </source>
</evidence>
<evidence type="ECO:0000256" key="10">
    <source>
        <dbReference type="ARBA" id="ARBA00022842"/>
    </source>
</evidence>
<keyword evidence="19" id="KW-1185">Reference proteome</keyword>
<evidence type="ECO:0000313" key="19">
    <source>
        <dbReference type="Proteomes" id="UP001246244"/>
    </source>
</evidence>
<dbReference type="CDD" id="cd07552">
    <property type="entry name" value="P-type_ATPase_Cu-like"/>
    <property type="match status" value="1"/>
</dbReference>
<dbReference type="SUPFAM" id="SSF81653">
    <property type="entry name" value="Calcium ATPase, transduction domain A"/>
    <property type="match status" value="1"/>
</dbReference>
<keyword evidence="12 16" id="KW-1133">Transmembrane helix</keyword>
<dbReference type="InterPro" id="IPR036412">
    <property type="entry name" value="HAD-like_sf"/>
</dbReference>
<evidence type="ECO:0000256" key="7">
    <source>
        <dbReference type="ARBA" id="ARBA00022723"/>
    </source>
</evidence>
<dbReference type="InterPro" id="IPR059000">
    <property type="entry name" value="ATPase_P-type_domA"/>
</dbReference>
<dbReference type="InterPro" id="IPR008250">
    <property type="entry name" value="ATPase_P-typ_transduc_dom_A_sf"/>
</dbReference>
<dbReference type="Proteomes" id="UP001246244">
    <property type="component" value="Unassembled WGS sequence"/>
</dbReference>
<dbReference type="PANTHER" id="PTHR43520">
    <property type="entry name" value="ATP7, ISOFORM B"/>
    <property type="match status" value="1"/>
</dbReference>
<keyword evidence="4" id="KW-1003">Cell membrane</keyword>
<evidence type="ECO:0000256" key="12">
    <source>
        <dbReference type="ARBA" id="ARBA00022989"/>
    </source>
</evidence>
<feature type="transmembrane region" description="Helical" evidence="16">
    <location>
        <begin position="325"/>
        <end position="347"/>
    </location>
</feature>
<dbReference type="NCBIfam" id="TIGR01511">
    <property type="entry name" value="ATPase-IB1_Cu"/>
    <property type="match status" value="1"/>
</dbReference>
<evidence type="ECO:0000256" key="14">
    <source>
        <dbReference type="ARBA" id="ARBA00023136"/>
    </source>
</evidence>
<keyword evidence="9" id="KW-0067">ATP-binding</keyword>
<dbReference type="Pfam" id="PF00122">
    <property type="entry name" value="E1-E2_ATPase"/>
    <property type="match status" value="1"/>
</dbReference>
<dbReference type="Pfam" id="PF00702">
    <property type="entry name" value="Hydrolase"/>
    <property type="match status" value="1"/>
</dbReference>
<feature type="transmembrane region" description="Helical" evidence="16">
    <location>
        <begin position="145"/>
        <end position="167"/>
    </location>
</feature>
<comment type="caution">
    <text evidence="18">The sequence shown here is derived from an EMBL/GenBank/DDBJ whole genome shotgun (WGS) entry which is preliminary data.</text>
</comment>
<keyword evidence="6 16" id="KW-0812">Transmembrane</keyword>
<dbReference type="InterPro" id="IPR027256">
    <property type="entry name" value="P-typ_ATPase_IB"/>
</dbReference>
<dbReference type="SUPFAM" id="SSF81665">
    <property type="entry name" value="Calcium ATPase, transmembrane domain M"/>
    <property type="match status" value="1"/>
</dbReference>
<dbReference type="PANTHER" id="PTHR43520:SF5">
    <property type="entry name" value="CATION-TRANSPORTING P-TYPE ATPASE-RELATED"/>
    <property type="match status" value="1"/>
</dbReference>
<feature type="domain" description="P-type ATPase A" evidence="17">
    <location>
        <begin position="210"/>
        <end position="308"/>
    </location>
</feature>
<evidence type="ECO:0000256" key="16">
    <source>
        <dbReference type="SAM" id="Phobius"/>
    </source>
</evidence>
<evidence type="ECO:0000256" key="6">
    <source>
        <dbReference type="ARBA" id="ARBA00022692"/>
    </source>
</evidence>
<protein>
    <submittedName>
        <fullName evidence="18">Heavy metal translocating P-type ATPase</fullName>
    </submittedName>
</protein>
<keyword evidence="5" id="KW-0597">Phosphoprotein</keyword>
<evidence type="ECO:0000256" key="2">
    <source>
        <dbReference type="ARBA" id="ARBA00006024"/>
    </source>
</evidence>
<keyword evidence="10" id="KW-0460">Magnesium</keyword>
<feature type="transmembrane region" description="Helical" evidence="16">
    <location>
        <begin position="691"/>
        <end position="709"/>
    </location>
</feature>
<keyword evidence="14 16" id="KW-0472">Membrane</keyword>
<dbReference type="Gene3D" id="3.40.1110.10">
    <property type="entry name" value="Calcium-transporting ATPase, cytoplasmic domain N"/>
    <property type="match status" value="1"/>
</dbReference>
<dbReference type="NCBIfam" id="TIGR01494">
    <property type="entry name" value="ATPase_P-type"/>
    <property type="match status" value="1"/>
</dbReference>
<comment type="subcellular location">
    <subcellularLocation>
        <location evidence="1">Cell membrane</location>
        <topology evidence="1">Multi-pass membrane protein</topology>
    </subcellularLocation>
</comment>
<dbReference type="PROSITE" id="PS00154">
    <property type="entry name" value="ATPASE_E1_E2"/>
    <property type="match status" value="1"/>
</dbReference>
<dbReference type="Gene3D" id="3.40.50.1000">
    <property type="entry name" value="HAD superfamily/HAD-like"/>
    <property type="match status" value="1"/>
</dbReference>
<keyword evidence="8" id="KW-0547">Nucleotide-binding</keyword>
<dbReference type="InterPro" id="IPR018303">
    <property type="entry name" value="ATPase_P-typ_P_site"/>
</dbReference>
<dbReference type="Gene3D" id="2.70.150.10">
    <property type="entry name" value="Calcium-transporting ATPase, cytoplasmic transduction domain A"/>
    <property type="match status" value="1"/>
</dbReference>
<dbReference type="InterPro" id="IPR023214">
    <property type="entry name" value="HAD_sf"/>
</dbReference>
<dbReference type="PRINTS" id="PR00120">
    <property type="entry name" value="HATPASE"/>
</dbReference>
<dbReference type="SFLD" id="SFLDF00027">
    <property type="entry name" value="p-type_atpase"/>
    <property type="match status" value="1"/>
</dbReference>
<dbReference type="PRINTS" id="PR00119">
    <property type="entry name" value="CATATPASE"/>
</dbReference>
<comment type="similarity">
    <text evidence="2">Belongs to the cation transport ATPase (P-type) (TC 3.A.3) family. Type IB subfamily.</text>
</comment>
<keyword evidence="3" id="KW-0813">Transport</keyword>
<organism evidence="18 19">
    <name type="scientific">Methanosarcina baikalica</name>
    <dbReference type="NCBI Taxonomy" id="3073890"/>
    <lineage>
        <taxon>Archaea</taxon>
        <taxon>Methanobacteriati</taxon>
        <taxon>Methanobacteriota</taxon>
        <taxon>Stenosarchaea group</taxon>
        <taxon>Methanomicrobia</taxon>
        <taxon>Methanosarcinales</taxon>
        <taxon>Methanosarcinaceae</taxon>
        <taxon>Methanosarcina</taxon>
    </lineage>
</organism>
<evidence type="ECO:0000256" key="1">
    <source>
        <dbReference type="ARBA" id="ARBA00004651"/>
    </source>
</evidence>
<keyword evidence="13" id="KW-0406">Ion transport</keyword>
<dbReference type="InterPro" id="IPR023298">
    <property type="entry name" value="ATPase_P-typ_TM_dom_sf"/>
</dbReference>
<evidence type="ECO:0000256" key="5">
    <source>
        <dbReference type="ARBA" id="ARBA00022553"/>
    </source>
</evidence>
<evidence type="ECO:0000256" key="4">
    <source>
        <dbReference type="ARBA" id="ARBA00022475"/>
    </source>
</evidence>
<sequence>MKHEQYEGMKHEQYEGMKHEQYEGMKREQYEGMKREGHGQHEGMKHEGHGQHEGMKHEGHEPSDGKDHGNHHSHMLADFRKRFIVSFILTFPVLLLSPTIQSFFGFELLFPGADFLTFLLSSVVYFYGGYPFLNGIKEELAEKSPGMMTLIAIAISVAYFYSSAVVFGLPGGVFFWELVTLIDVMLLGHWLEMRSVMGASKALEELVKIMPSVAHLKKDGETVDVGVDQLKIGDKVLIKPGEKVPVDGNVVEGTSSVNESMLTGESKPVTKKPGNEVIGGSINGEAALVVKVEKTGKDTYLSQVVELVRAAQESKSKTQDLANRAAMYLTIIALTVGIFTFIFWIFFGQQLAFALERAVTVMVITCPHALGLAIPLVVAVSTSIAAKSGLLIRDRQAFERARSLQALIFDKTGTLTEGRFGVTDIVSLSGEENEKILSLAASLEASSEHPIAAGILESAREKGLETRSVKAFSSIPGKGVEGEVEGKKFLVVSPGYLEEKGIAIEDEKIEEIKEQGKTVVFLLEGEKVLGALALADIVRKESREAISKLKDMGIKCLMLTGDNRYVAAWVARELELDDYFAEVLPHEKAEKVKEVQKQYITGMVGDGINDAPALAQADVGIAIGAGTDVAIETADIVLVKNDPRDVLNIIGLSRKTYSKMYQNLLWATWYNVFAIPLAAGVLYGYGILLSPAMGAVLMSLSTVIVAINAKTLKMG</sequence>
<proteinExistence type="inferred from homology"/>
<feature type="transmembrane region" description="Helical" evidence="16">
    <location>
        <begin position="359"/>
        <end position="386"/>
    </location>
</feature>
<feature type="transmembrane region" description="Helical" evidence="16">
    <location>
        <begin position="115"/>
        <end position="133"/>
    </location>
</feature>